<dbReference type="AlphaFoldDB" id="A0A4S4FF68"/>
<gene>
    <name evidence="1" type="ORF">E6C64_17680</name>
</gene>
<organism evidence="1 2">
    <name type="scientific">Naasia lichenicola</name>
    <dbReference type="NCBI Taxonomy" id="2565933"/>
    <lineage>
        <taxon>Bacteria</taxon>
        <taxon>Bacillati</taxon>
        <taxon>Actinomycetota</taxon>
        <taxon>Actinomycetes</taxon>
        <taxon>Micrococcales</taxon>
        <taxon>Microbacteriaceae</taxon>
        <taxon>Naasia</taxon>
    </lineage>
</organism>
<dbReference type="Gene3D" id="1.10.620.20">
    <property type="entry name" value="Ribonucleotide Reductase, subunit A"/>
    <property type="match status" value="1"/>
</dbReference>
<dbReference type="RefSeq" id="WP_136428993.1">
    <property type="nucleotide sequence ID" value="NZ_SSSM01000006.1"/>
</dbReference>
<evidence type="ECO:0000313" key="1">
    <source>
        <dbReference type="EMBL" id="THG28628.1"/>
    </source>
</evidence>
<proteinExistence type="predicted"/>
<name>A0A4S4FF68_9MICO</name>
<dbReference type="InterPro" id="IPR012348">
    <property type="entry name" value="RNR-like"/>
</dbReference>
<reference evidence="1 2" key="1">
    <citation type="submission" date="2019-04" db="EMBL/GenBank/DDBJ databases">
        <authorList>
            <person name="Jiang L."/>
        </authorList>
    </citation>
    <scope>NUCLEOTIDE SEQUENCE [LARGE SCALE GENOMIC DNA]</scope>
    <source>
        <strain evidence="1 2">YIM 131853</strain>
    </source>
</reference>
<protein>
    <submittedName>
        <fullName evidence="1">Uncharacterized protein</fullName>
    </submittedName>
</protein>
<dbReference type="EMBL" id="SSSM01000006">
    <property type="protein sequence ID" value="THG28628.1"/>
    <property type="molecule type" value="Genomic_DNA"/>
</dbReference>
<sequence length="263" mass="28901">MPRSSQDDELLLVPGASFDVRGYTRTAIGSHRDDLDLDGFAAQPLTPSTLRAIRSLERVERSTMHHLRNVLVTPTHKDARVTAFLITWAFEKFWMADALRAVLEAHAIEPLGESSRRGGGAVFDRIRPIGTSLFTGAIGSDIVAVHMALGIADDWAMGATYETVASDAANPTLDAVFARIAHVRARHAEFFEVQARDRLSRSLRSRSLTRARFRVATVPISSSALSADDRRALDTIVQRRATETLARIRTLPGLAGTRLRPGH</sequence>
<dbReference type="GO" id="GO:0016491">
    <property type="term" value="F:oxidoreductase activity"/>
    <property type="evidence" value="ECO:0007669"/>
    <property type="project" value="InterPro"/>
</dbReference>
<dbReference type="OrthoDB" id="3721183at2"/>
<evidence type="ECO:0000313" key="2">
    <source>
        <dbReference type="Proteomes" id="UP000309133"/>
    </source>
</evidence>
<keyword evidence="2" id="KW-1185">Reference proteome</keyword>
<comment type="caution">
    <text evidence="1">The sequence shown here is derived from an EMBL/GenBank/DDBJ whole genome shotgun (WGS) entry which is preliminary data.</text>
</comment>
<accession>A0A4S4FF68</accession>
<dbReference type="Proteomes" id="UP000309133">
    <property type="component" value="Unassembled WGS sequence"/>
</dbReference>